<sequence>MLSKMRLAQILIMLSLLIGLFIWRTVSVTTSETPKEEENKALVIENSYLCDFVSPCIYGTSLGDFSLSIEGNKIIPEQAFNLILESNQKGWKVNQAKILGKDVFMGKVPVTFSSVSKVGNVFQATAKSMIGACTDDQLLWRLEVQIESNGKIFPLYYDFTISK</sequence>
<proteinExistence type="predicted"/>
<dbReference type="Proteomes" id="UP001369082">
    <property type="component" value="Unassembled WGS sequence"/>
</dbReference>
<comment type="caution">
    <text evidence="1">The sequence shown here is derived from an EMBL/GenBank/DDBJ whole genome shotgun (WGS) entry which is preliminary data.</text>
</comment>
<gene>
    <name evidence="1" type="ORF">V6256_13545</name>
</gene>
<name>A0ABU9GTH7_9GAMM</name>
<dbReference type="EMBL" id="JBAKAZ010000070">
    <property type="protein sequence ID" value="MEL0630634.1"/>
    <property type="molecule type" value="Genomic_DNA"/>
</dbReference>
<dbReference type="RefSeq" id="WP_341598761.1">
    <property type="nucleotide sequence ID" value="NZ_JBAKAZ010000070.1"/>
</dbReference>
<keyword evidence="2" id="KW-1185">Reference proteome</keyword>
<accession>A0ABU9GTH7</accession>
<evidence type="ECO:0000313" key="2">
    <source>
        <dbReference type="Proteomes" id="UP001369082"/>
    </source>
</evidence>
<protein>
    <submittedName>
        <fullName evidence="1">Uncharacterized protein</fullName>
    </submittedName>
</protein>
<organism evidence="1 2">
    <name type="scientific">Psychromonas aquatilis</name>
    <dbReference type="NCBI Taxonomy" id="2005072"/>
    <lineage>
        <taxon>Bacteria</taxon>
        <taxon>Pseudomonadati</taxon>
        <taxon>Pseudomonadota</taxon>
        <taxon>Gammaproteobacteria</taxon>
        <taxon>Alteromonadales</taxon>
        <taxon>Psychromonadaceae</taxon>
        <taxon>Psychromonas</taxon>
    </lineage>
</organism>
<reference evidence="1 2" key="1">
    <citation type="submission" date="2024-02" db="EMBL/GenBank/DDBJ databases">
        <title>Bacteria isolated from the canopy kelp, Nereocystis luetkeana.</title>
        <authorList>
            <person name="Pfister C.A."/>
            <person name="Younker I.T."/>
            <person name="Light S.H."/>
        </authorList>
    </citation>
    <scope>NUCLEOTIDE SEQUENCE [LARGE SCALE GENOMIC DNA]</scope>
    <source>
        <strain evidence="1 2">TI.1.05</strain>
    </source>
</reference>
<evidence type="ECO:0000313" key="1">
    <source>
        <dbReference type="EMBL" id="MEL0630634.1"/>
    </source>
</evidence>